<dbReference type="InterPro" id="IPR011043">
    <property type="entry name" value="Gal_Oxase/kelch_b-propeller"/>
</dbReference>
<evidence type="ECO:0000259" key="3">
    <source>
        <dbReference type="Pfam" id="PF24981"/>
    </source>
</evidence>
<keyword evidence="2" id="KW-0677">Repeat</keyword>
<gene>
    <name evidence="4" type="ORF">BpHYR1_018697</name>
</gene>
<dbReference type="EMBL" id="REGN01007712">
    <property type="protein sequence ID" value="RNA05461.1"/>
    <property type="molecule type" value="Genomic_DNA"/>
</dbReference>
<dbReference type="AlphaFoldDB" id="A0A3M7Q3D1"/>
<evidence type="ECO:0000313" key="5">
    <source>
        <dbReference type="Proteomes" id="UP000276133"/>
    </source>
</evidence>
<feature type="non-terminal residue" evidence="4">
    <location>
        <position position="284"/>
    </location>
</feature>
<dbReference type="InterPro" id="IPR056737">
    <property type="entry name" value="Beta-prop_ATRN-MKLN-like"/>
</dbReference>
<evidence type="ECO:0000256" key="2">
    <source>
        <dbReference type="ARBA" id="ARBA00022737"/>
    </source>
</evidence>
<dbReference type="Pfam" id="PF24981">
    <property type="entry name" value="Beta-prop_ATRN-LZTR1"/>
    <property type="match status" value="1"/>
</dbReference>
<dbReference type="OrthoDB" id="9998912at2759"/>
<accession>A0A3M7Q3D1</accession>
<dbReference type="SUPFAM" id="SSF50965">
    <property type="entry name" value="Galactose oxidase, central domain"/>
    <property type="match status" value="1"/>
</dbReference>
<dbReference type="PANTHER" id="PTHR46461">
    <property type="entry name" value="KELCH DOMAIN-CONTAINING PROTEIN 3"/>
    <property type="match status" value="1"/>
</dbReference>
<keyword evidence="1" id="KW-0880">Kelch repeat</keyword>
<sequence>PQIAGQDPSVQPIYIEKEQESTDKNQSTNLTLFNTTKLFLTFKTDVFSSLLASQSIYASDNKHSKGVSIQYKFSKKCDLHDLSEPNPVSVCHDTLDEQQLENLDRLNVQSDLVETINYQNTDSKNILEKKINRAYHCSFLFNSYFYIIGGLSYSDKISFVSRLNLKSFEWEHYIDRSSSTVVNRSNRNFFANSSNHEKPKEEIPQNRYSHSCVLEQENKRVFMFGGIIYEKNDQEMIKKQTTSELWIFNLETNKWSMLSGENGSKKDYELPISVSGHSMHLIKR</sequence>
<dbReference type="InterPro" id="IPR052637">
    <property type="entry name" value="KLHDC3-like"/>
</dbReference>
<evidence type="ECO:0000256" key="1">
    <source>
        <dbReference type="ARBA" id="ARBA00022441"/>
    </source>
</evidence>
<dbReference type="Proteomes" id="UP000276133">
    <property type="component" value="Unassembled WGS sequence"/>
</dbReference>
<organism evidence="4 5">
    <name type="scientific">Brachionus plicatilis</name>
    <name type="common">Marine rotifer</name>
    <name type="synonym">Brachionus muelleri</name>
    <dbReference type="NCBI Taxonomy" id="10195"/>
    <lineage>
        <taxon>Eukaryota</taxon>
        <taxon>Metazoa</taxon>
        <taxon>Spiralia</taxon>
        <taxon>Gnathifera</taxon>
        <taxon>Rotifera</taxon>
        <taxon>Eurotatoria</taxon>
        <taxon>Monogononta</taxon>
        <taxon>Pseudotrocha</taxon>
        <taxon>Ploima</taxon>
        <taxon>Brachionidae</taxon>
        <taxon>Brachionus</taxon>
    </lineage>
</organism>
<feature type="domain" description="Attractin/MKLN-like beta-propeller" evidence="3">
    <location>
        <begin position="190"/>
        <end position="283"/>
    </location>
</feature>
<dbReference type="GO" id="GO:0005737">
    <property type="term" value="C:cytoplasm"/>
    <property type="evidence" value="ECO:0007669"/>
    <property type="project" value="TreeGrafter"/>
</dbReference>
<dbReference type="PANTHER" id="PTHR46461:SF2">
    <property type="entry name" value="ATTRACTIN"/>
    <property type="match status" value="1"/>
</dbReference>
<dbReference type="InterPro" id="IPR015915">
    <property type="entry name" value="Kelch-typ_b-propeller"/>
</dbReference>
<protein>
    <submittedName>
        <fullName evidence="4">Attractin 1</fullName>
    </submittedName>
</protein>
<proteinExistence type="predicted"/>
<dbReference type="GO" id="GO:0003682">
    <property type="term" value="F:chromatin binding"/>
    <property type="evidence" value="ECO:0007669"/>
    <property type="project" value="InterPro"/>
</dbReference>
<dbReference type="STRING" id="10195.A0A3M7Q3D1"/>
<evidence type="ECO:0000313" key="4">
    <source>
        <dbReference type="EMBL" id="RNA05461.1"/>
    </source>
</evidence>
<name>A0A3M7Q3D1_BRAPC</name>
<keyword evidence="5" id="KW-1185">Reference proteome</keyword>
<comment type="caution">
    <text evidence="4">The sequence shown here is derived from an EMBL/GenBank/DDBJ whole genome shotgun (WGS) entry which is preliminary data.</text>
</comment>
<reference evidence="4 5" key="1">
    <citation type="journal article" date="2018" name="Sci. Rep.">
        <title>Genomic signatures of local adaptation to the degree of environmental predictability in rotifers.</title>
        <authorList>
            <person name="Franch-Gras L."/>
            <person name="Hahn C."/>
            <person name="Garcia-Roger E.M."/>
            <person name="Carmona M.J."/>
            <person name="Serra M."/>
            <person name="Gomez A."/>
        </authorList>
    </citation>
    <scope>NUCLEOTIDE SEQUENCE [LARGE SCALE GENOMIC DNA]</scope>
    <source>
        <strain evidence="4">HYR1</strain>
    </source>
</reference>
<feature type="non-terminal residue" evidence="4">
    <location>
        <position position="1"/>
    </location>
</feature>
<dbReference type="Gene3D" id="2.120.10.80">
    <property type="entry name" value="Kelch-type beta propeller"/>
    <property type="match status" value="1"/>
</dbReference>